<accession>A0A9N9HDR6</accession>
<keyword evidence="1" id="KW-0732">Signal</keyword>
<dbReference type="OrthoDB" id="2428084at2759"/>
<gene>
    <name evidence="2" type="ORF">FCALED_LOCUS12092</name>
</gene>
<comment type="caution">
    <text evidence="2">The sequence shown here is derived from an EMBL/GenBank/DDBJ whole genome shotgun (WGS) entry which is preliminary data.</text>
</comment>
<protein>
    <submittedName>
        <fullName evidence="2">16866_t:CDS:1</fullName>
    </submittedName>
</protein>
<evidence type="ECO:0000313" key="2">
    <source>
        <dbReference type="EMBL" id="CAG8672480.1"/>
    </source>
</evidence>
<feature type="chain" id="PRO_5040371755" evidence="1">
    <location>
        <begin position="28"/>
        <end position="121"/>
    </location>
</feature>
<name>A0A9N9HDR6_9GLOM</name>
<dbReference type="Proteomes" id="UP000789570">
    <property type="component" value="Unassembled WGS sequence"/>
</dbReference>
<organism evidence="2 3">
    <name type="scientific">Funneliformis caledonium</name>
    <dbReference type="NCBI Taxonomy" id="1117310"/>
    <lineage>
        <taxon>Eukaryota</taxon>
        <taxon>Fungi</taxon>
        <taxon>Fungi incertae sedis</taxon>
        <taxon>Mucoromycota</taxon>
        <taxon>Glomeromycotina</taxon>
        <taxon>Glomeromycetes</taxon>
        <taxon>Glomerales</taxon>
        <taxon>Glomeraceae</taxon>
        <taxon>Funneliformis</taxon>
    </lineage>
</organism>
<evidence type="ECO:0000256" key="1">
    <source>
        <dbReference type="SAM" id="SignalP"/>
    </source>
</evidence>
<proteinExistence type="predicted"/>
<reference evidence="2" key="1">
    <citation type="submission" date="2021-06" db="EMBL/GenBank/DDBJ databases">
        <authorList>
            <person name="Kallberg Y."/>
            <person name="Tangrot J."/>
            <person name="Rosling A."/>
        </authorList>
    </citation>
    <scope>NUCLEOTIDE SEQUENCE</scope>
    <source>
        <strain evidence="2">UK204</strain>
    </source>
</reference>
<dbReference type="EMBL" id="CAJVPQ010005583">
    <property type="protein sequence ID" value="CAG8672480.1"/>
    <property type="molecule type" value="Genomic_DNA"/>
</dbReference>
<evidence type="ECO:0000313" key="3">
    <source>
        <dbReference type="Proteomes" id="UP000789570"/>
    </source>
</evidence>
<feature type="signal peptide" evidence="1">
    <location>
        <begin position="1"/>
        <end position="27"/>
    </location>
</feature>
<sequence>MQYSIVSRNLIFIFLIFFIVTPHMTQAYYTGIAANCAGVFNVYVTDCNGKVIRNKGRVNCASQHILDWYDAPSVYCVHLNPQLHPKDNRYKYVQNSDSCFELRGNEISWSFHDKELSDCQH</sequence>
<keyword evidence="3" id="KW-1185">Reference proteome</keyword>
<dbReference type="AlphaFoldDB" id="A0A9N9HDR6"/>